<keyword evidence="4" id="KW-1185">Reference proteome</keyword>
<protein>
    <submittedName>
        <fullName evidence="3">Uncharacterized protein</fullName>
    </submittedName>
</protein>
<feature type="signal peptide" evidence="1">
    <location>
        <begin position="1"/>
        <end position="27"/>
    </location>
</feature>
<gene>
    <name evidence="3" type="ORF">DA73_0231495</name>
    <name evidence="2" type="ORF">DA73_0400007465</name>
</gene>
<accession>A0A0C1QZL6</accession>
<feature type="chain" id="PRO_5036626527" evidence="1">
    <location>
        <begin position="28"/>
        <end position="122"/>
    </location>
</feature>
<evidence type="ECO:0000313" key="4">
    <source>
        <dbReference type="Proteomes" id="UP000029738"/>
    </source>
</evidence>
<evidence type="ECO:0000313" key="2">
    <source>
        <dbReference type="EMBL" id="KAF3885315.1"/>
    </source>
</evidence>
<reference evidence="3" key="1">
    <citation type="journal article" date="2015" name="Genome Announc.">
        <title>Draft Genome Sequence of Tolypothrix boutellei Strain VB521301.</title>
        <authorList>
            <person name="Chandrababunaidu M.M."/>
            <person name="Singh D."/>
            <person name="Sen D."/>
            <person name="Bhan S."/>
            <person name="Das S."/>
            <person name="Gupta A."/>
            <person name="Adhikary S.P."/>
            <person name="Tripathy S."/>
        </authorList>
    </citation>
    <scope>NUCLEOTIDE SEQUENCE</scope>
    <source>
        <strain evidence="3">VB521301</strain>
    </source>
</reference>
<dbReference type="EMBL" id="JHEG04000001">
    <property type="protein sequence ID" value="KAF3885315.1"/>
    <property type="molecule type" value="Genomic_DNA"/>
</dbReference>
<reference evidence="2" key="2">
    <citation type="submission" date="2019-11" db="EMBL/GenBank/DDBJ databases">
        <title>Improved Assembly of Tolypothrix boutellei genome.</title>
        <authorList>
            <person name="Sarangi A.N."/>
            <person name="Mukherjee M."/>
            <person name="Ghosh S."/>
            <person name="Singh D."/>
            <person name="Das A."/>
            <person name="Kant S."/>
            <person name="Prusty A."/>
            <person name="Tripathy S."/>
        </authorList>
    </citation>
    <scope>NUCLEOTIDE SEQUENCE</scope>
    <source>
        <strain evidence="2">VB521301</strain>
    </source>
</reference>
<sequence>MGKNKFPTLFFIATAILWNINATCTWAQEMNPRSNSLRERTLASFYNKQRYPTRKLTAVSRSESRGDWWFYKPDDISSEAMRSPLAQAVPGLSQGCLPVRSSRQGWRCPSPTIRFSIEAEYR</sequence>
<comment type="caution">
    <text evidence="3">The sequence shown here is derived from an EMBL/GenBank/DDBJ whole genome shotgun (WGS) entry which is preliminary data.</text>
</comment>
<dbReference type="Proteomes" id="UP000029738">
    <property type="component" value="Unassembled WGS sequence"/>
</dbReference>
<evidence type="ECO:0000313" key="3">
    <source>
        <dbReference type="EMBL" id="KIE08993.1"/>
    </source>
</evidence>
<proteinExistence type="predicted"/>
<name>A0A0C1QZL6_9CYAN</name>
<dbReference type="EMBL" id="JHEG02000058">
    <property type="protein sequence ID" value="KIE08993.1"/>
    <property type="molecule type" value="Genomic_DNA"/>
</dbReference>
<dbReference type="RefSeq" id="WP_050046319.1">
    <property type="nucleotide sequence ID" value="NZ_JHEG04000001.1"/>
</dbReference>
<dbReference type="AlphaFoldDB" id="A0A0C1QZL6"/>
<organism evidence="3">
    <name type="scientific">Tolypothrix bouteillei VB521301</name>
    <dbReference type="NCBI Taxonomy" id="1479485"/>
    <lineage>
        <taxon>Bacteria</taxon>
        <taxon>Bacillati</taxon>
        <taxon>Cyanobacteriota</taxon>
        <taxon>Cyanophyceae</taxon>
        <taxon>Nostocales</taxon>
        <taxon>Tolypothrichaceae</taxon>
        <taxon>Tolypothrix</taxon>
    </lineage>
</organism>
<dbReference type="STRING" id="1479485.DA73_0231495"/>
<keyword evidence="1" id="KW-0732">Signal</keyword>
<evidence type="ECO:0000256" key="1">
    <source>
        <dbReference type="SAM" id="SignalP"/>
    </source>
</evidence>